<dbReference type="NCBIfam" id="TIGR03654">
    <property type="entry name" value="L6_bact"/>
    <property type="match status" value="1"/>
</dbReference>
<dbReference type="InterPro" id="IPR019906">
    <property type="entry name" value="Ribosomal_uL6_bac-type"/>
</dbReference>
<comment type="subunit">
    <text evidence="5">Part of the 50S ribosomal subunit.</text>
</comment>
<evidence type="ECO:0000256" key="6">
    <source>
        <dbReference type="RuleBase" id="RU003869"/>
    </source>
</evidence>
<evidence type="ECO:0000313" key="9">
    <source>
        <dbReference type="EMBL" id="MBU3850343.1"/>
    </source>
</evidence>
<dbReference type="PANTHER" id="PTHR11655">
    <property type="entry name" value="60S/50S RIBOSOMAL PROTEIN L6/L9"/>
    <property type="match status" value="1"/>
</dbReference>
<feature type="domain" description="Large ribosomal subunit protein uL6 alpha-beta" evidence="8">
    <location>
        <begin position="11"/>
        <end position="82"/>
    </location>
</feature>
<dbReference type="AlphaFoldDB" id="A0A9E2L2E8"/>
<dbReference type="GO" id="GO:0002181">
    <property type="term" value="P:cytoplasmic translation"/>
    <property type="evidence" value="ECO:0007669"/>
    <property type="project" value="TreeGrafter"/>
</dbReference>
<dbReference type="InterPro" id="IPR000702">
    <property type="entry name" value="Ribosomal_uL6-like"/>
</dbReference>
<dbReference type="InterPro" id="IPR002358">
    <property type="entry name" value="Ribosomal_uL6_CS"/>
</dbReference>
<evidence type="ECO:0000256" key="2">
    <source>
        <dbReference type="ARBA" id="ARBA00022884"/>
    </source>
</evidence>
<organism evidence="9 10">
    <name type="scientific">Candidatus Treponema excrementipullorum</name>
    <dbReference type="NCBI Taxonomy" id="2838768"/>
    <lineage>
        <taxon>Bacteria</taxon>
        <taxon>Pseudomonadati</taxon>
        <taxon>Spirochaetota</taxon>
        <taxon>Spirochaetia</taxon>
        <taxon>Spirochaetales</taxon>
        <taxon>Treponemataceae</taxon>
        <taxon>Treponema</taxon>
    </lineage>
</organism>
<comment type="function">
    <text evidence="5 7">This protein binds to the 23S rRNA, and is important in its secondary structure. It is located near the subunit interface in the base of the L7/L12 stalk, and near the tRNA binding site of the peptidyltransferase center.</text>
</comment>
<dbReference type="Pfam" id="PF00347">
    <property type="entry name" value="Ribosomal_L6"/>
    <property type="match status" value="2"/>
</dbReference>
<dbReference type="InterPro" id="IPR036789">
    <property type="entry name" value="Ribosomal_uL6-like_a/b-dom_sf"/>
</dbReference>
<gene>
    <name evidence="5 9" type="primary">rplF</name>
    <name evidence="9" type="ORF">IAA16_07245</name>
</gene>
<dbReference type="PANTHER" id="PTHR11655:SF14">
    <property type="entry name" value="LARGE RIBOSOMAL SUBUNIT PROTEIN UL6M"/>
    <property type="match status" value="1"/>
</dbReference>
<name>A0A9E2L2E8_9SPIR</name>
<dbReference type="GO" id="GO:0003735">
    <property type="term" value="F:structural constituent of ribosome"/>
    <property type="evidence" value="ECO:0007669"/>
    <property type="project" value="UniProtKB-UniRule"/>
</dbReference>
<evidence type="ECO:0000313" key="10">
    <source>
        <dbReference type="Proteomes" id="UP000823914"/>
    </source>
</evidence>
<protein>
    <recommendedName>
        <fullName evidence="5">Large ribosomal subunit protein uL6</fullName>
    </recommendedName>
</protein>
<dbReference type="Proteomes" id="UP000823914">
    <property type="component" value="Unassembled WGS sequence"/>
</dbReference>
<keyword evidence="3 5" id="KW-0689">Ribosomal protein</keyword>
<comment type="similarity">
    <text evidence="5 6">Belongs to the universal ribosomal protein uL6 family.</text>
</comment>
<keyword evidence="1 5" id="KW-0699">rRNA-binding</keyword>
<reference evidence="9" key="2">
    <citation type="submission" date="2021-04" db="EMBL/GenBank/DDBJ databases">
        <authorList>
            <person name="Gilroy R."/>
        </authorList>
    </citation>
    <scope>NUCLEOTIDE SEQUENCE</scope>
    <source>
        <strain evidence="9">Gambia15-2214</strain>
    </source>
</reference>
<evidence type="ECO:0000256" key="1">
    <source>
        <dbReference type="ARBA" id="ARBA00022730"/>
    </source>
</evidence>
<accession>A0A9E2L2E8</accession>
<dbReference type="PRINTS" id="PR00059">
    <property type="entry name" value="RIBOSOMALL6"/>
</dbReference>
<sequence length="179" mass="19333">MSRIGKLPVTIPAGVKVDIKPEAVFVEGPKGKLSQHYTSNVTFEMKDGVVCVNPVDESKAANAAQGLYRNLLNNMVIGVTNGFSKSLIINGVGFRAEVKGNQLVMNLGYSTDFIAIIPEGLTVAVEGQNKVIISGIDKQAVGEFSAQLRKLRKPEPYKGKGVRYETEVIRREVGKSGVK</sequence>
<dbReference type="PROSITE" id="PS00525">
    <property type="entry name" value="RIBOSOMAL_L6_1"/>
    <property type="match status" value="1"/>
</dbReference>
<dbReference type="SUPFAM" id="SSF56053">
    <property type="entry name" value="Ribosomal protein L6"/>
    <property type="match status" value="2"/>
</dbReference>
<dbReference type="GO" id="GO:0019843">
    <property type="term" value="F:rRNA binding"/>
    <property type="evidence" value="ECO:0007669"/>
    <property type="project" value="UniProtKB-UniRule"/>
</dbReference>
<comment type="caution">
    <text evidence="9">The sequence shown here is derived from an EMBL/GenBank/DDBJ whole genome shotgun (WGS) entry which is preliminary data.</text>
</comment>
<evidence type="ECO:0000259" key="8">
    <source>
        <dbReference type="Pfam" id="PF00347"/>
    </source>
</evidence>
<evidence type="ECO:0000256" key="4">
    <source>
        <dbReference type="ARBA" id="ARBA00023274"/>
    </source>
</evidence>
<dbReference type="PIRSF" id="PIRSF002162">
    <property type="entry name" value="Ribosomal_L6"/>
    <property type="match status" value="1"/>
</dbReference>
<keyword evidence="2 5" id="KW-0694">RNA-binding</keyword>
<dbReference type="Gene3D" id="3.90.930.12">
    <property type="entry name" value="Ribosomal protein L6, alpha-beta domain"/>
    <property type="match status" value="2"/>
</dbReference>
<feature type="domain" description="Large ribosomal subunit protein uL6 alpha-beta" evidence="8">
    <location>
        <begin position="91"/>
        <end position="164"/>
    </location>
</feature>
<proteinExistence type="inferred from homology"/>
<evidence type="ECO:0000256" key="5">
    <source>
        <dbReference type="HAMAP-Rule" id="MF_01365"/>
    </source>
</evidence>
<dbReference type="FunFam" id="3.90.930.12:FF:000002">
    <property type="entry name" value="50S ribosomal protein L6"/>
    <property type="match status" value="1"/>
</dbReference>
<evidence type="ECO:0000256" key="7">
    <source>
        <dbReference type="RuleBase" id="RU003870"/>
    </source>
</evidence>
<dbReference type="InterPro" id="IPR020040">
    <property type="entry name" value="Ribosomal_uL6_a/b-dom"/>
</dbReference>
<dbReference type="EMBL" id="JAHLFV010000169">
    <property type="protein sequence ID" value="MBU3850343.1"/>
    <property type="molecule type" value="Genomic_DNA"/>
</dbReference>
<dbReference type="HAMAP" id="MF_01365_B">
    <property type="entry name" value="Ribosomal_uL6_B"/>
    <property type="match status" value="1"/>
</dbReference>
<keyword evidence="4 5" id="KW-0687">Ribonucleoprotein</keyword>
<dbReference type="GO" id="GO:0022625">
    <property type="term" value="C:cytosolic large ribosomal subunit"/>
    <property type="evidence" value="ECO:0007669"/>
    <property type="project" value="UniProtKB-UniRule"/>
</dbReference>
<reference evidence="9" key="1">
    <citation type="journal article" date="2021" name="PeerJ">
        <title>Extensive microbial diversity within the chicken gut microbiome revealed by metagenomics and culture.</title>
        <authorList>
            <person name="Gilroy R."/>
            <person name="Ravi A."/>
            <person name="Getino M."/>
            <person name="Pursley I."/>
            <person name="Horton D.L."/>
            <person name="Alikhan N.F."/>
            <person name="Baker D."/>
            <person name="Gharbi K."/>
            <person name="Hall N."/>
            <person name="Watson M."/>
            <person name="Adriaenssens E.M."/>
            <person name="Foster-Nyarko E."/>
            <person name="Jarju S."/>
            <person name="Secka A."/>
            <person name="Antonio M."/>
            <person name="Oren A."/>
            <person name="Chaudhuri R.R."/>
            <person name="La Ragione R."/>
            <person name="Hildebrand F."/>
            <person name="Pallen M.J."/>
        </authorList>
    </citation>
    <scope>NUCLEOTIDE SEQUENCE</scope>
    <source>
        <strain evidence="9">Gambia15-2214</strain>
    </source>
</reference>
<evidence type="ECO:0000256" key="3">
    <source>
        <dbReference type="ARBA" id="ARBA00022980"/>
    </source>
</evidence>